<evidence type="ECO:0000256" key="5">
    <source>
        <dbReference type="ARBA" id="ARBA00022741"/>
    </source>
</evidence>
<dbReference type="PANTHER" id="PTHR43442">
    <property type="entry name" value="GLUCONOKINASE-RELATED"/>
    <property type="match status" value="1"/>
</dbReference>
<dbReference type="AlphaFoldDB" id="A0AA36CNZ2"/>
<evidence type="ECO:0000256" key="2">
    <source>
        <dbReference type="ARBA" id="ARBA00008420"/>
    </source>
</evidence>
<dbReference type="NCBIfam" id="TIGR01313">
    <property type="entry name" value="therm_gnt_kin"/>
    <property type="match status" value="1"/>
</dbReference>
<dbReference type="SUPFAM" id="SSF52540">
    <property type="entry name" value="P-loop containing nucleoside triphosphate hydrolases"/>
    <property type="match status" value="1"/>
</dbReference>
<dbReference type="GO" id="GO:0005975">
    <property type="term" value="P:carbohydrate metabolic process"/>
    <property type="evidence" value="ECO:0007669"/>
    <property type="project" value="InterPro"/>
</dbReference>
<comment type="catalytic activity">
    <reaction evidence="8 9">
        <text>D-gluconate + ATP = 6-phospho-D-gluconate + ADP + H(+)</text>
        <dbReference type="Rhea" id="RHEA:19433"/>
        <dbReference type="ChEBI" id="CHEBI:15378"/>
        <dbReference type="ChEBI" id="CHEBI:18391"/>
        <dbReference type="ChEBI" id="CHEBI:30616"/>
        <dbReference type="ChEBI" id="CHEBI:58759"/>
        <dbReference type="ChEBI" id="CHEBI:456216"/>
        <dbReference type="EC" id="2.7.1.12"/>
    </reaction>
</comment>
<evidence type="ECO:0000256" key="6">
    <source>
        <dbReference type="ARBA" id="ARBA00022777"/>
    </source>
</evidence>
<feature type="non-terminal residue" evidence="10">
    <location>
        <position position="170"/>
    </location>
</feature>
<sequence length="170" mass="19016">MSPSIIYVMGTSGCGKTTISTALASKLGYNYGEGDHMHSNANKEKMASGRPLTDEDRRPWLSEIHEYALKHPNSVLTCSALKRTYREALRKDLDAAFIFLKVDKNVLLHRLKNRVGHFMPATLLDSQLDTLEDPTGEPNTFVIENHGDKSVETVVDNIVWLLNSKMDPNS</sequence>
<dbReference type="Gene3D" id="3.40.50.300">
    <property type="entry name" value="P-loop containing nucleotide triphosphate hydrolases"/>
    <property type="match status" value="1"/>
</dbReference>
<keyword evidence="7 9" id="KW-0067">ATP-binding</keyword>
<dbReference type="EMBL" id="CATQJA010002582">
    <property type="protein sequence ID" value="CAJ0571776.1"/>
    <property type="molecule type" value="Genomic_DNA"/>
</dbReference>
<keyword evidence="11" id="KW-1185">Reference proteome</keyword>
<dbReference type="InterPro" id="IPR006001">
    <property type="entry name" value="Therm_gnt_kin"/>
</dbReference>
<evidence type="ECO:0000256" key="4">
    <source>
        <dbReference type="ARBA" id="ARBA00022679"/>
    </source>
</evidence>
<dbReference type="GO" id="GO:0046316">
    <property type="term" value="F:gluconokinase activity"/>
    <property type="evidence" value="ECO:0007669"/>
    <property type="project" value="UniProtKB-EC"/>
</dbReference>
<evidence type="ECO:0000256" key="7">
    <source>
        <dbReference type="ARBA" id="ARBA00022840"/>
    </source>
</evidence>
<evidence type="ECO:0000313" key="10">
    <source>
        <dbReference type="EMBL" id="CAJ0571776.1"/>
    </source>
</evidence>
<dbReference type="Proteomes" id="UP001177023">
    <property type="component" value="Unassembled WGS sequence"/>
</dbReference>
<evidence type="ECO:0000313" key="11">
    <source>
        <dbReference type="Proteomes" id="UP001177023"/>
    </source>
</evidence>
<dbReference type="GO" id="GO:0005737">
    <property type="term" value="C:cytoplasm"/>
    <property type="evidence" value="ECO:0007669"/>
    <property type="project" value="TreeGrafter"/>
</dbReference>
<evidence type="ECO:0000256" key="1">
    <source>
        <dbReference type="ARBA" id="ARBA00004875"/>
    </source>
</evidence>
<keyword evidence="4 9" id="KW-0808">Transferase</keyword>
<name>A0AA36CNZ2_9BILA</name>
<dbReference type="Pfam" id="PF13238">
    <property type="entry name" value="AAA_18"/>
    <property type="match status" value="1"/>
</dbReference>
<keyword evidence="6 9" id="KW-0418">Kinase</keyword>
<comment type="similarity">
    <text evidence="2 9">Belongs to the gluconokinase GntK/GntV family.</text>
</comment>
<reference evidence="10" key="1">
    <citation type="submission" date="2023-06" db="EMBL/GenBank/DDBJ databases">
        <authorList>
            <person name="Delattre M."/>
        </authorList>
    </citation>
    <scope>NUCLEOTIDE SEQUENCE</scope>
    <source>
        <strain evidence="10">AF72</strain>
    </source>
</reference>
<dbReference type="InterPro" id="IPR027417">
    <property type="entry name" value="P-loop_NTPase"/>
</dbReference>
<comment type="caution">
    <text evidence="10">The sequence shown here is derived from an EMBL/GenBank/DDBJ whole genome shotgun (WGS) entry which is preliminary data.</text>
</comment>
<protein>
    <recommendedName>
        <fullName evidence="3 9">Gluconokinase</fullName>
        <ecNumber evidence="3 9">2.7.1.12</ecNumber>
    </recommendedName>
</protein>
<dbReference type="GO" id="GO:0005524">
    <property type="term" value="F:ATP binding"/>
    <property type="evidence" value="ECO:0007669"/>
    <property type="project" value="UniProtKB-KW"/>
</dbReference>
<organism evidence="10 11">
    <name type="scientific">Mesorhabditis spiculigera</name>
    <dbReference type="NCBI Taxonomy" id="96644"/>
    <lineage>
        <taxon>Eukaryota</taxon>
        <taxon>Metazoa</taxon>
        <taxon>Ecdysozoa</taxon>
        <taxon>Nematoda</taxon>
        <taxon>Chromadorea</taxon>
        <taxon>Rhabditida</taxon>
        <taxon>Rhabditina</taxon>
        <taxon>Rhabditomorpha</taxon>
        <taxon>Rhabditoidea</taxon>
        <taxon>Rhabditidae</taxon>
        <taxon>Mesorhabditinae</taxon>
        <taxon>Mesorhabditis</taxon>
    </lineage>
</organism>
<evidence type="ECO:0000256" key="3">
    <source>
        <dbReference type="ARBA" id="ARBA00012054"/>
    </source>
</evidence>
<gene>
    <name evidence="10" type="ORF">MSPICULIGERA_LOCUS10176</name>
</gene>
<dbReference type="CDD" id="cd02021">
    <property type="entry name" value="GntK"/>
    <property type="match status" value="1"/>
</dbReference>
<dbReference type="PANTHER" id="PTHR43442:SF3">
    <property type="entry name" value="GLUCONOKINASE-RELATED"/>
    <property type="match status" value="1"/>
</dbReference>
<accession>A0AA36CNZ2</accession>
<proteinExistence type="inferred from homology"/>
<dbReference type="EC" id="2.7.1.12" evidence="3 9"/>
<comment type="pathway">
    <text evidence="1 9">Carbohydrate acid metabolism; D-gluconate degradation.</text>
</comment>
<evidence type="ECO:0000256" key="8">
    <source>
        <dbReference type="ARBA" id="ARBA00048090"/>
    </source>
</evidence>
<keyword evidence="5 9" id="KW-0547">Nucleotide-binding</keyword>
<evidence type="ECO:0000256" key="9">
    <source>
        <dbReference type="RuleBase" id="RU363066"/>
    </source>
</evidence>